<keyword evidence="8" id="KW-0282">Flagellum</keyword>
<sequence>MTTINNGFIDSIKWQEETVQEKDANQALTQEDFFSLLSQQLSMQDPFKPVDNDQMISQMSSFATVDGINTLNDEIKNLNTMMTSNQALEASGLVGQKVLIPSNSGYLADGGEPVTGVVSVPPGSQSVLVRVEDANGQVVATVPVENGGSGNVDFSWNGLDAEGNRLPAGNYSFASSGMVNGQTEELSVYAYAHVSSVTLGGADYETVLNLKGLGGVTMGDVLAVAEG</sequence>
<evidence type="ECO:0000256" key="4">
    <source>
        <dbReference type="ARBA" id="ARBA00024746"/>
    </source>
</evidence>
<keyword evidence="8" id="KW-0966">Cell projection</keyword>
<comment type="similarity">
    <text evidence="1 5">Belongs to the FlgD family.</text>
</comment>
<accession>A0A1M5YBK5</accession>
<evidence type="ECO:0000256" key="5">
    <source>
        <dbReference type="RuleBase" id="RU362076"/>
    </source>
</evidence>
<evidence type="ECO:0000256" key="3">
    <source>
        <dbReference type="ARBA" id="ARBA00022795"/>
    </source>
</evidence>
<dbReference type="EMBL" id="FQXG01000007">
    <property type="protein sequence ID" value="SHI09218.1"/>
    <property type="molecule type" value="Genomic_DNA"/>
</dbReference>
<dbReference type="Proteomes" id="UP000184268">
    <property type="component" value="Unassembled WGS sequence"/>
</dbReference>
<gene>
    <name evidence="8" type="ORF">SAMN02745129_4027</name>
</gene>
<keyword evidence="8" id="KW-0969">Cilium</keyword>
<reference evidence="8 9" key="1">
    <citation type="submission" date="2016-11" db="EMBL/GenBank/DDBJ databases">
        <authorList>
            <person name="Jaros S."/>
            <person name="Januszkiewicz K."/>
            <person name="Wedrychowicz H."/>
        </authorList>
    </citation>
    <scope>NUCLEOTIDE SEQUENCE [LARGE SCALE GENOMIC DNA]</scope>
    <source>
        <strain evidence="8 9">DSM 16917</strain>
    </source>
</reference>
<organism evidence="8 9">
    <name type="scientific">Ferrimonas marina</name>
    <dbReference type="NCBI Taxonomy" id="299255"/>
    <lineage>
        <taxon>Bacteria</taxon>
        <taxon>Pseudomonadati</taxon>
        <taxon>Pseudomonadota</taxon>
        <taxon>Gammaproteobacteria</taxon>
        <taxon>Alteromonadales</taxon>
        <taxon>Ferrimonadaceae</taxon>
        <taxon>Ferrimonas</taxon>
    </lineage>
</organism>
<comment type="function">
    <text evidence="4 5">Required for flagellar hook formation. May act as a scaffolding protein.</text>
</comment>
<proteinExistence type="inferred from homology"/>
<dbReference type="InterPro" id="IPR005648">
    <property type="entry name" value="FlgD"/>
</dbReference>
<evidence type="ECO:0000259" key="7">
    <source>
        <dbReference type="Pfam" id="PF13861"/>
    </source>
</evidence>
<protein>
    <recommendedName>
        <fullName evidence="2 5">Basal-body rod modification protein FlgD</fullName>
    </recommendedName>
</protein>
<feature type="domain" description="FlgD Tudor-like" evidence="7">
    <location>
        <begin position="85"/>
        <end position="221"/>
    </location>
</feature>
<dbReference type="InterPro" id="IPR025965">
    <property type="entry name" value="FlgD/Vpr_Ig-like"/>
</dbReference>
<evidence type="ECO:0000259" key="6">
    <source>
        <dbReference type="Pfam" id="PF13860"/>
    </source>
</evidence>
<feature type="domain" description="FlgD/Vpr Ig-like" evidence="6">
    <location>
        <begin position="108"/>
        <end position="174"/>
    </location>
</feature>
<keyword evidence="9" id="KW-1185">Reference proteome</keyword>
<dbReference type="InterPro" id="IPR025963">
    <property type="entry name" value="FLgD_Tudor"/>
</dbReference>
<dbReference type="Pfam" id="PF13860">
    <property type="entry name" value="FlgD_ig"/>
    <property type="match status" value="1"/>
</dbReference>
<dbReference type="OrthoDB" id="9785233at2"/>
<dbReference type="RefSeq" id="WP_067663707.1">
    <property type="nucleotide sequence ID" value="NZ_FQXG01000007.1"/>
</dbReference>
<dbReference type="Pfam" id="PF03963">
    <property type="entry name" value="FlgD"/>
    <property type="match status" value="1"/>
</dbReference>
<evidence type="ECO:0000256" key="1">
    <source>
        <dbReference type="ARBA" id="ARBA00010577"/>
    </source>
</evidence>
<dbReference type="AlphaFoldDB" id="A0A1M5YBK5"/>
<keyword evidence="3 5" id="KW-1005">Bacterial flagellum biogenesis</keyword>
<evidence type="ECO:0000313" key="9">
    <source>
        <dbReference type="Proteomes" id="UP000184268"/>
    </source>
</evidence>
<dbReference type="Pfam" id="PF13861">
    <property type="entry name" value="FLgD_tudor"/>
    <property type="match status" value="1"/>
</dbReference>
<name>A0A1M5YBK5_9GAMM</name>
<dbReference type="Gene3D" id="2.30.30.910">
    <property type="match status" value="1"/>
</dbReference>
<dbReference type="STRING" id="299255.SAMN02745129_4027"/>
<dbReference type="GO" id="GO:0044781">
    <property type="term" value="P:bacterial-type flagellum organization"/>
    <property type="evidence" value="ECO:0007669"/>
    <property type="project" value="UniProtKB-UniRule"/>
</dbReference>
<evidence type="ECO:0000313" key="8">
    <source>
        <dbReference type="EMBL" id="SHI09218.1"/>
    </source>
</evidence>
<dbReference type="Gene3D" id="2.60.40.4070">
    <property type="match status" value="1"/>
</dbReference>
<evidence type="ECO:0000256" key="2">
    <source>
        <dbReference type="ARBA" id="ARBA00016013"/>
    </source>
</evidence>